<evidence type="ECO:0000313" key="5">
    <source>
        <dbReference type="EMBL" id="TDG14075.1"/>
    </source>
</evidence>
<protein>
    <recommendedName>
        <fullName evidence="7">Acyl-homoserine-lactone acylase</fullName>
    </recommendedName>
</protein>
<dbReference type="OrthoDB" id="9760084at2"/>
<evidence type="ECO:0000256" key="4">
    <source>
        <dbReference type="ARBA" id="ARBA00023145"/>
    </source>
</evidence>
<accession>A0A4R5LT14</accession>
<evidence type="ECO:0000256" key="1">
    <source>
        <dbReference type="ARBA" id="ARBA00006586"/>
    </source>
</evidence>
<dbReference type="GO" id="GO:0017000">
    <property type="term" value="P:antibiotic biosynthetic process"/>
    <property type="evidence" value="ECO:0007669"/>
    <property type="project" value="InterPro"/>
</dbReference>
<keyword evidence="4" id="KW-0865">Zymogen</keyword>
<dbReference type="AlphaFoldDB" id="A0A4R5LT14"/>
<evidence type="ECO:0000256" key="2">
    <source>
        <dbReference type="ARBA" id="ARBA00022729"/>
    </source>
</evidence>
<dbReference type="Proteomes" id="UP000295554">
    <property type="component" value="Unassembled WGS sequence"/>
</dbReference>
<dbReference type="Gene3D" id="1.10.1400.10">
    <property type="match status" value="1"/>
</dbReference>
<name>A0A4R5LT14_9GAMM</name>
<evidence type="ECO:0000313" key="6">
    <source>
        <dbReference type="Proteomes" id="UP000295554"/>
    </source>
</evidence>
<dbReference type="InterPro" id="IPR043146">
    <property type="entry name" value="Penicillin_amidase_N_B-knob"/>
</dbReference>
<comment type="similarity">
    <text evidence="1">Belongs to the peptidase S45 family.</text>
</comment>
<sequence length="823" mass="89400">MLLFTGAPLNLSLPASLRLPLISLVSLVVIACSDSSDRRDPVEPPVVEPPEPELTYQADIVWTEYGIPHVTADDWGSLGYGAGYAFAEQNFCSYMRDVVRANGQSAEYLGDDGNLEFDFVMRLYNTDAALERIKAQMTERGLALFEGYAAGISRYLADTGVDNLAEGEEGCRGEAWVRPVTLDDALKSGHKTILRASADPFYRELVAAAPPADTVAALTPRSEEMRRQALAQIAATTPEQLLAGFGFPSTEVLGSNAYGIGRDAAGFDSGVLYGNPHFPWQGVNRFFMAHYTIPGEYDVMGAGLFGIPLANIGFNKDTAWSHTVSTARRFTLHELEVNPDNPLQYYFGDELVDLEPVTVGAVDGDGQTVEHTFYQSQFGTIADLGNQLAAFGGWPTFNGTIFAFNDANRENMRGLENWIAFGQAQGLDDILEATKTIGIPWVNTIAADRHGEGFYGDISAVPNASQQLIDSCVRGPIAAPILAVASIVTLDGSDPDCQLGNDEGAPENLLGFDNLPKLRTTQYAANANDSYWLPNPRNLLTGFTRAIGPEEYQQTIRTRLTFVQAEQRLAGEDDLEGDGFTNQQVRDILTSARNHAAELINDDVVGICDGVSDWSVYGSSNATMASACKILASWDKRHQIDSVGGHIFYEFWQRVRSLNNLWAVPFDATDPVNTPNTLNTGDAAVVESVRQGLADAVAVFEDNGIALDATWGEVQFIEKNGERIPLPGGSGSMLFSVISAGFVEGEGYSDVRAGNSYIQAVSWDETDCPDANAVLTYSQSTDPASPHYADATRLYSESGWIDMPFCEAERDAQEIRRVTIEEG</sequence>
<dbReference type="Pfam" id="PF01804">
    <property type="entry name" value="Penicil_amidase"/>
    <property type="match status" value="1"/>
</dbReference>
<dbReference type="SUPFAM" id="SSF56235">
    <property type="entry name" value="N-terminal nucleophile aminohydrolases (Ntn hydrolases)"/>
    <property type="match status" value="1"/>
</dbReference>
<proteinExistence type="inferred from homology"/>
<organism evidence="5 6">
    <name type="scientific">Seongchinamella unica</name>
    <dbReference type="NCBI Taxonomy" id="2547392"/>
    <lineage>
        <taxon>Bacteria</taxon>
        <taxon>Pseudomonadati</taxon>
        <taxon>Pseudomonadota</taxon>
        <taxon>Gammaproteobacteria</taxon>
        <taxon>Cellvibrionales</taxon>
        <taxon>Halieaceae</taxon>
        <taxon>Seongchinamella</taxon>
    </lineage>
</organism>
<dbReference type="GO" id="GO:0016811">
    <property type="term" value="F:hydrolase activity, acting on carbon-nitrogen (but not peptide) bonds, in linear amides"/>
    <property type="evidence" value="ECO:0007669"/>
    <property type="project" value="InterPro"/>
</dbReference>
<dbReference type="PANTHER" id="PTHR34218:SF3">
    <property type="entry name" value="ACYL-HOMOSERINE LACTONE ACYLASE PVDQ"/>
    <property type="match status" value="1"/>
</dbReference>
<dbReference type="InterPro" id="IPR002692">
    <property type="entry name" value="S45"/>
</dbReference>
<dbReference type="InterPro" id="IPR023343">
    <property type="entry name" value="Penicillin_amidase_dom1"/>
</dbReference>
<dbReference type="EMBL" id="SMSE01000002">
    <property type="protein sequence ID" value="TDG14075.1"/>
    <property type="molecule type" value="Genomic_DNA"/>
</dbReference>
<dbReference type="Gene3D" id="3.60.20.10">
    <property type="entry name" value="Glutamine Phosphoribosylpyrophosphate, subunit 1, domain 1"/>
    <property type="match status" value="1"/>
</dbReference>
<dbReference type="InterPro" id="IPR043147">
    <property type="entry name" value="Penicillin_amidase_A-knob"/>
</dbReference>
<comment type="caution">
    <text evidence="5">The sequence shown here is derived from an EMBL/GenBank/DDBJ whole genome shotgun (WGS) entry which is preliminary data.</text>
</comment>
<gene>
    <name evidence="5" type="ORF">E2F43_11350</name>
</gene>
<dbReference type="Gene3D" id="2.30.120.10">
    <property type="match status" value="1"/>
</dbReference>
<evidence type="ECO:0000256" key="3">
    <source>
        <dbReference type="ARBA" id="ARBA00022801"/>
    </source>
</evidence>
<keyword evidence="6" id="KW-1185">Reference proteome</keyword>
<keyword evidence="3" id="KW-0378">Hydrolase</keyword>
<reference evidence="5 6" key="1">
    <citation type="submission" date="2019-03" db="EMBL/GenBank/DDBJ databases">
        <title>Seongchinamella monodicae gen. nov., sp. nov., a novel member of the Gammaproteobacteria isolated from a tidal mudflat of beach.</title>
        <authorList>
            <person name="Yang H.G."/>
            <person name="Kang J.W."/>
            <person name="Lee S.D."/>
        </authorList>
    </citation>
    <scope>NUCLEOTIDE SEQUENCE [LARGE SCALE GENOMIC DNA]</scope>
    <source>
        <strain evidence="5 6">GH4-78</strain>
    </source>
</reference>
<dbReference type="InterPro" id="IPR029055">
    <property type="entry name" value="Ntn_hydrolases_N"/>
</dbReference>
<keyword evidence="2" id="KW-0732">Signal</keyword>
<evidence type="ECO:0008006" key="7">
    <source>
        <dbReference type="Google" id="ProtNLM"/>
    </source>
</evidence>
<dbReference type="PANTHER" id="PTHR34218">
    <property type="entry name" value="PEPTIDASE S45 PENICILLIN AMIDASE"/>
    <property type="match status" value="1"/>
</dbReference>
<dbReference type="Gene3D" id="1.10.439.10">
    <property type="entry name" value="Penicillin Amidohydrolase, domain 1"/>
    <property type="match status" value="1"/>
</dbReference>